<dbReference type="EMBL" id="MF417887">
    <property type="protein sequence ID" value="ASN69201.1"/>
    <property type="molecule type" value="Genomic_DNA"/>
</dbReference>
<protein>
    <recommendedName>
        <fullName evidence="2">Minor tail protein</fullName>
    </recommendedName>
</protein>
<sequence>MTHPLKYVTVKGNVSAFVPDGMDPDDDPDEVGVTGIVRFTLQLNTRDAVLMPHHPAGPTIRTVQPFDVTLDSNGDLSHRGKKFVKLPALDEWTSPQVAFYRVEFVDLRVRNERVVLRPLEIPAVPGTVVDLANEFPVPGSPAPGVTRGPQGDSVSGVRVEGSSLVFSVDTDPVSDLPPVLLPAIGELADAAVVAVAARDVAVGARDDAVESAGIALASAEFADTRASAADVSAVAAAQSAATAADVVPQATASVFGKVKLKGDLGGTAETPTVPGLASKADLVAGKVPSAQLPAQLVTSVAGRQGAVSLSVGDVSGAAPLVSPQFTGSPAVGGVAVVVSSDGRLSDARDTTAARVTDATVVGRNVLKAADAAAARTAIGAGTSSLALGTTSTTALAGDRAPQLVASLPGTPVAGVLYCIPG</sequence>
<name>A0A2H4JAV7_9CAUD</name>
<proteinExistence type="predicted"/>
<reference evidence="1" key="1">
    <citation type="submission" date="2017-06" db="EMBL/GenBank/DDBJ databases">
        <title>Novel phages from South African skin metaviromes.</title>
        <authorList>
            <person name="van Zyl L.J."/>
            <person name="Abrahams Y."/>
            <person name="Stander E.A."/>
            <person name="Kirby B.M."/>
            <person name="Clavaud C."/>
            <person name="Farcet C."/>
            <person name="Breton L."/>
            <person name="Trindade M.I."/>
        </authorList>
    </citation>
    <scope>NUCLEOTIDE SEQUENCE</scope>
</reference>
<gene>
    <name evidence="1" type="ORF">7S3_23</name>
</gene>
<accession>A0A2H4JAV7</accession>
<evidence type="ECO:0008006" key="2">
    <source>
        <dbReference type="Google" id="ProtNLM"/>
    </source>
</evidence>
<evidence type="ECO:0000313" key="1">
    <source>
        <dbReference type="EMBL" id="ASN69201.1"/>
    </source>
</evidence>
<organism evidence="1">
    <name type="scientific">uncultured Caudovirales phage</name>
    <dbReference type="NCBI Taxonomy" id="2100421"/>
    <lineage>
        <taxon>Viruses</taxon>
        <taxon>Duplodnaviria</taxon>
        <taxon>Heunggongvirae</taxon>
        <taxon>Uroviricota</taxon>
        <taxon>Caudoviricetes</taxon>
        <taxon>Peduoviridae</taxon>
        <taxon>Maltschvirus</taxon>
        <taxon>Maltschvirus maltsch</taxon>
    </lineage>
</organism>